<evidence type="ECO:0000256" key="2">
    <source>
        <dbReference type="ARBA" id="ARBA00022729"/>
    </source>
</evidence>
<dbReference type="Proteomes" id="UP000077755">
    <property type="component" value="Chromosome 4"/>
</dbReference>
<sequence length="384" mass="42416">MSPNNILSLGFLMTCFMYLLFGVAMSFDPHLPDISMLRSCNIDKIYQLGDSLSDTGNHNIENPFDQCSMPPYGSSFFQKPTGRCSDGLLMIDHIASAAGIPFLNPYLDASANFSHGSNFAVVGSTALSVQSMATQGISFYVTNYSLGVQLHWLSKHLSSLCESEIDCRPKKMKNTLFMVGETGGNDYNFALLEGKTIDEAKSMVPEVVGVIIDAVRRVISLGAVQVVVPGNFPIGCVPIFLTAFQTTNATAYDKNQCLKDLNEFAVFHNQYLKQAISILKKENPETKIVYADYYNAFLWLLENCSYLGFDITSALKACCGSGGKYRYSSSRVCGRAKLPVCSNPDQFISWDGMHMTQRAYKFLAKWLVADILPQLNCNFNIADS</sequence>
<evidence type="ECO:0000256" key="5">
    <source>
        <dbReference type="SAM" id="SignalP"/>
    </source>
</evidence>
<organism evidence="6 7">
    <name type="scientific">Daucus carota subsp. sativus</name>
    <name type="common">Carrot</name>
    <dbReference type="NCBI Taxonomy" id="79200"/>
    <lineage>
        <taxon>Eukaryota</taxon>
        <taxon>Viridiplantae</taxon>
        <taxon>Streptophyta</taxon>
        <taxon>Embryophyta</taxon>
        <taxon>Tracheophyta</taxon>
        <taxon>Spermatophyta</taxon>
        <taxon>Magnoliopsida</taxon>
        <taxon>eudicotyledons</taxon>
        <taxon>Gunneridae</taxon>
        <taxon>Pentapetalae</taxon>
        <taxon>asterids</taxon>
        <taxon>campanulids</taxon>
        <taxon>Apiales</taxon>
        <taxon>Apiaceae</taxon>
        <taxon>Apioideae</taxon>
        <taxon>Scandiceae</taxon>
        <taxon>Daucinae</taxon>
        <taxon>Daucus</taxon>
        <taxon>Daucus sect. Daucus</taxon>
    </lineage>
</organism>
<dbReference type="InterPro" id="IPR001087">
    <property type="entry name" value="GDSL"/>
</dbReference>
<dbReference type="EMBL" id="CP093346">
    <property type="protein sequence ID" value="WOG96308.1"/>
    <property type="molecule type" value="Genomic_DNA"/>
</dbReference>
<comment type="similarity">
    <text evidence="1">Belongs to the 'GDSL' lipolytic enzyme family.</text>
</comment>
<keyword evidence="3" id="KW-0378">Hydrolase</keyword>
<evidence type="ECO:0000256" key="1">
    <source>
        <dbReference type="ARBA" id="ARBA00008668"/>
    </source>
</evidence>
<feature type="chain" id="PRO_5041914820" description="GDSL esterase/lipase At5g03980-like" evidence="5">
    <location>
        <begin position="27"/>
        <end position="384"/>
    </location>
</feature>
<keyword evidence="2 5" id="KW-0732">Signal</keyword>
<keyword evidence="7" id="KW-1185">Reference proteome</keyword>
<dbReference type="SUPFAM" id="SSF52266">
    <property type="entry name" value="SGNH hydrolase"/>
    <property type="match status" value="1"/>
</dbReference>
<feature type="signal peptide" evidence="5">
    <location>
        <begin position="1"/>
        <end position="26"/>
    </location>
</feature>
<dbReference type="PANTHER" id="PTHR22835:SF517">
    <property type="entry name" value="GDSL-LIKE LIPASE_ACYLHYDROLASE FAMILY PROTEIN, EXPRESSED"/>
    <property type="match status" value="1"/>
</dbReference>
<evidence type="ECO:0000256" key="3">
    <source>
        <dbReference type="ARBA" id="ARBA00022801"/>
    </source>
</evidence>
<evidence type="ECO:0000313" key="7">
    <source>
        <dbReference type="Proteomes" id="UP000077755"/>
    </source>
</evidence>
<dbReference type="InterPro" id="IPR036514">
    <property type="entry name" value="SGNH_hydro_sf"/>
</dbReference>
<dbReference type="Pfam" id="PF00657">
    <property type="entry name" value="Lipase_GDSL"/>
    <property type="match status" value="1"/>
</dbReference>
<dbReference type="InterPro" id="IPR035669">
    <property type="entry name" value="SGNH_plant_lipase-like"/>
</dbReference>
<name>A0AAF0WX52_DAUCS</name>
<evidence type="ECO:0000256" key="4">
    <source>
        <dbReference type="ARBA" id="ARBA00023180"/>
    </source>
</evidence>
<dbReference type="CDD" id="cd01837">
    <property type="entry name" value="SGNH_plant_lipase_like"/>
    <property type="match status" value="1"/>
</dbReference>
<evidence type="ECO:0000313" key="6">
    <source>
        <dbReference type="EMBL" id="WOG96308.1"/>
    </source>
</evidence>
<proteinExistence type="inferred from homology"/>
<dbReference type="PANTHER" id="PTHR22835">
    <property type="entry name" value="ZINC FINGER FYVE DOMAIN CONTAINING PROTEIN"/>
    <property type="match status" value="1"/>
</dbReference>
<dbReference type="AlphaFoldDB" id="A0AAF0WX52"/>
<protein>
    <recommendedName>
        <fullName evidence="8">GDSL esterase/lipase At5g03980-like</fullName>
    </recommendedName>
</protein>
<evidence type="ECO:0008006" key="8">
    <source>
        <dbReference type="Google" id="ProtNLM"/>
    </source>
</evidence>
<keyword evidence="4" id="KW-0325">Glycoprotein</keyword>
<dbReference type="Gene3D" id="3.40.50.1110">
    <property type="entry name" value="SGNH hydrolase"/>
    <property type="match status" value="1"/>
</dbReference>
<dbReference type="KEGG" id="dcr:108216582"/>
<accession>A0AAF0WX52</accession>
<reference evidence="6" key="2">
    <citation type="submission" date="2022-03" db="EMBL/GenBank/DDBJ databases">
        <title>Draft title - Genomic analysis of global carrot germplasm unveils the trajectory of domestication and the origin of high carotenoid orange carrot.</title>
        <authorList>
            <person name="Iorizzo M."/>
            <person name="Ellison S."/>
            <person name="Senalik D."/>
            <person name="Macko-Podgorni A."/>
            <person name="Grzebelus D."/>
            <person name="Bostan H."/>
            <person name="Rolling W."/>
            <person name="Curaba J."/>
            <person name="Simon P."/>
        </authorList>
    </citation>
    <scope>NUCLEOTIDE SEQUENCE</scope>
    <source>
        <tissue evidence="6">Leaf</tissue>
    </source>
</reference>
<reference evidence="6" key="1">
    <citation type="journal article" date="2016" name="Nat. Genet.">
        <title>A high-quality carrot genome assembly provides new insights into carotenoid accumulation and asterid genome evolution.</title>
        <authorList>
            <person name="Iorizzo M."/>
            <person name="Ellison S."/>
            <person name="Senalik D."/>
            <person name="Zeng P."/>
            <person name="Satapoomin P."/>
            <person name="Huang J."/>
            <person name="Bowman M."/>
            <person name="Iovene M."/>
            <person name="Sanseverino W."/>
            <person name="Cavagnaro P."/>
            <person name="Yildiz M."/>
            <person name="Macko-Podgorni A."/>
            <person name="Moranska E."/>
            <person name="Grzebelus E."/>
            <person name="Grzebelus D."/>
            <person name="Ashrafi H."/>
            <person name="Zheng Z."/>
            <person name="Cheng S."/>
            <person name="Spooner D."/>
            <person name="Van Deynze A."/>
            <person name="Simon P."/>
        </authorList>
    </citation>
    <scope>NUCLEOTIDE SEQUENCE</scope>
    <source>
        <tissue evidence="6">Leaf</tissue>
    </source>
</reference>
<dbReference type="GO" id="GO:0016788">
    <property type="term" value="F:hydrolase activity, acting on ester bonds"/>
    <property type="evidence" value="ECO:0007669"/>
    <property type="project" value="InterPro"/>
</dbReference>
<gene>
    <name evidence="6" type="ORF">DCAR_0415643</name>
</gene>